<dbReference type="EMBL" id="JAOTIF010000034">
    <property type="protein sequence ID" value="MCU7552432.1"/>
    <property type="molecule type" value="Genomic_DNA"/>
</dbReference>
<name>A0A9X2Y0T9_9BACT</name>
<dbReference type="Proteomes" id="UP001155483">
    <property type="component" value="Unassembled WGS sequence"/>
</dbReference>
<evidence type="ECO:0000313" key="4">
    <source>
        <dbReference type="Proteomes" id="UP001155483"/>
    </source>
</evidence>
<comment type="caution">
    <text evidence="3">The sequence shown here is derived from an EMBL/GenBank/DDBJ whole genome shotgun (WGS) entry which is preliminary data.</text>
</comment>
<dbReference type="AlphaFoldDB" id="A0A9X2Y0T9"/>
<evidence type="ECO:0000259" key="2">
    <source>
        <dbReference type="Pfam" id="PF18935"/>
    </source>
</evidence>
<dbReference type="Pfam" id="PF18935">
    <property type="entry name" value="DUF5683"/>
    <property type="match status" value="1"/>
</dbReference>
<feature type="transmembrane region" description="Helical" evidence="1">
    <location>
        <begin position="87"/>
        <end position="106"/>
    </location>
</feature>
<feature type="domain" description="DUF5683" evidence="2">
    <location>
        <begin position="59"/>
        <end position="210"/>
    </location>
</feature>
<evidence type="ECO:0000313" key="3">
    <source>
        <dbReference type="EMBL" id="MCU7552432.1"/>
    </source>
</evidence>
<dbReference type="InterPro" id="IPR043738">
    <property type="entry name" value="DUF5683"/>
</dbReference>
<dbReference type="RefSeq" id="WP_279299869.1">
    <property type="nucleotide sequence ID" value="NZ_JAOTIF010000034.1"/>
</dbReference>
<reference evidence="3" key="1">
    <citation type="submission" date="2022-09" db="EMBL/GenBank/DDBJ databases">
        <authorList>
            <person name="Yuan C."/>
            <person name="Ke Z."/>
        </authorList>
    </citation>
    <scope>NUCLEOTIDE SEQUENCE</scope>
    <source>
        <strain evidence="3">LB-8</strain>
    </source>
</reference>
<sequence length="211" mass="24176">MNITLYDIRRLGLSAALLFFFFTVFAQKDTLGRPIVTDSLSKVAKPVKDRKEDSIAKVPPPRKAIIRSAIIPGWGQIYNKKYWKAPIVWGALGISGSIFYTNLQYYRDTRDAYKVKYNIRVNNDSTGYNEIPDELKQYSEESLRYNRDQYRRYVDYSALVFILLWGLNVVDAAVDAHLKSFDVSPDLSMQIKPGYSNMAGTKGVSLVFNFK</sequence>
<reference evidence="3" key="2">
    <citation type="submission" date="2023-04" db="EMBL/GenBank/DDBJ databases">
        <title>Paracnuella aquatica gen. nov., sp. nov., a member of the family Chitinophagaceae isolated from a hot spring.</title>
        <authorList>
            <person name="Wang C."/>
        </authorList>
    </citation>
    <scope>NUCLEOTIDE SEQUENCE</scope>
    <source>
        <strain evidence="3">LB-8</strain>
    </source>
</reference>
<protein>
    <submittedName>
        <fullName evidence="3">DUF5683 domain-containing protein</fullName>
    </submittedName>
</protein>
<organism evidence="3 4">
    <name type="scientific">Paraflavisolibacter caeni</name>
    <dbReference type="NCBI Taxonomy" id="2982496"/>
    <lineage>
        <taxon>Bacteria</taxon>
        <taxon>Pseudomonadati</taxon>
        <taxon>Bacteroidota</taxon>
        <taxon>Chitinophagia</taxon>
        <taxon>Chitinophagales</taxon>
        <taxon>Chitinophagaceae</taxon>
        <taxon>Paraflavisolibacter</taxon>
    </lineage>
</organism>
<feature type="transmembrane region" description="Helical" evidence="1">
    <location>
        <begin position="153"/>
        <end position="174"/>
    </location>
</feature>
<keyword evidence="4" id="KW-1185">Reference proteome</keyword>
<evidence type="ECO:0000256" key="1">
    <source>
        <dbReference type="SAM" id="Phobius"/>
    </source>
</evidence>
<keyword evidence="1" id="KW-0472">Membrane</keyword>
<keyword evidence="1" id="KW-0812">Transmembrane</keyword>
<gene>
    <name evidence="3" type="ORF">OCK74_25155</name>
</gene>
<proteinExistence type="predicted"/>
<accession>A0A9X2Y0T9</accession>
<keyword evidence="1" id="KW-1133">Transmembrane helix</keyword>